<reference evidence="2 3" key="1">
    <citation type="submission" date="2022-11" db="EMBL/GenBank/DDBJ databases">
        <title>Whole genome sequence of Eschrichtius robustus ER-17-0199.</title>
        <authorList>
            <person name="Bruniche-Olsen A."/>
            <person name="Black A.N."/>
            <person name="Fields C.J."/>
            <person name="Walden K."/>
            <person name="Dewoody J.A."/>
        </authorList>
    </citation>
    <scope>NUCLEOTIDE SEQUENCE [LARGE SCALE GENOMIC DNA]</scope>
    <source>
        <strain evidence="2">ER-17-0199</strain>
        <tissue evidence="2">Blubber</tissue>
    </source>
</reference>
<protein>
    <submittedName>
        <fullName evidence="2">Uncharacterized protein</fullName>
    </submittedName>
</protein>
<comment type="caution">
    <text evidence="2">The sequence shown here is derived from an EMBL/GenBank/DDBJ whole genome shotgun (WGS) entry which is preliminary data.</text>
</comment>
<evidence type="ECO:0000313" key="2">
    <source>
        <dbReference type="EMBL" id="KAJ8790611.1"/>
    </source>
</evidence>
<keyword evidence="3" id="KW-1185">Reference proteome</keyword>
<evidence type="ECO:0000313" key="3">
    <source>
        <dbReference type="Proteomes" id="UP001159641"/>
    </source>
</evidence>
<sequence>MRTPPHARITEATSRPWGPPVAELMGHPDAARTAAVQAYFKWQVKMLIVHHRTGHRRSDRCLRKTLPRKTALSSSARGLTFH</sequence>
<gene>
    <name evidence="2" type="ORF">J1605_004584</name>
</gene>
<dbReference type="EMBL" id="JAIQCJ010001354">
    <property type="protein sequence ID" value="KAJ8790611.1"/>
    <property type="molecule type" value="Genomic_DNA"/>
</dbReference>
<organism evidence="2 3">
    <name type="scientific">Eschrichtius robustus</name>
    <name type="common">California gray whale</name>
    <name type="synonym">Eschrichtius gibbosus</name>
    <dbReference type="NCBI Taxonomy" id="9764"/>
    <lineage>
        <taxon>Eukaryota</taxon>
        <taxon>Metazoa</taxon>
        <taxon>Chordata</taxon>
        <taxon>Craniata</taxon>
        <taxon>Vertebrata</taxon>
        <taxon>Euteleostomi</taxon>
        <taxon>Mammalia</taxon>
        <taxon>Eutheria</taxon>
        <taxon>Laurasiatheria</taxon>
        <taxon>Artiodactyla</taxon>
        <taxon>Whippomorpha</taxon>
        <taxon>Cetacea</taxon>
        <taxon>Mysticeti</taxon>
        <taxon>Eschrichtiidae</taxon>
        <taxon>Eschrichtius</taxon>
    </lineage>
</organism>
<accession>A0AB34HHZ0</accession>
<dbReference type="Proteomes" id="UP001159641">
    <property type="component" value="Unassembled WGS sequence"/>
</dbReference>
<evidence type="ECO:0000256" key="1">
    <source>
        <dbReference type="SAM" id="MobiDB-lite"/>
    </source>
</evidence>
<proteinExistence type="predicted"/>
<feature type="region of interest" description="Disordered" evidence="1">
    <location>
        <begin position="1"/>
        <end position="20"/>
    </location>
</feature>
<name>A0AB34HHZ0_ESCRO</name>
<dbReference type="AlphaFoldDB" id="A0AB34HHZ0"/>